<evidence type="ECO:0000259" key="2">
    <source>
        <dbReference type="PROSITE" id="PS50887"/>
    </source>
</evidence>
<dbReference type="InterPro" id="IPR043128">
    <property type="entry name" value="Rev_trsase/Diguanyl_cyclase"/>
</dbReference>
<comment type="caution">
    <text evidence="3">The sequence shown here is derived from an EMBL/GenBank/DDBJ whole genome shotgun (WGS) entry which is preliminary data.</text>
</comment>
<accession>A0A918F5S2</accession>
<dbReference type="GO" id="GO:0005886">
    <property type="term" value="C:plasma membrane"/>
    <property type="evidence" value="ECO:0007669"/>
    <property type="project" value="TreeGrafter"/>
</dbReference>
<dbReference type="GO" id="GO:0043709">
    <property type="term" value="P:cell adhesion involved in single-species biofilm formation"/>
    <property type="evidence" value="ECO:0007669"/>
    <property type="project" value="TreeGrafter"/>
</dbReference>
<dbReference type="PROSITE" id="PS50887">
    <property type="entry name" value="GGDEF"/>
    <property type="match status" value="1"/>
</dbReference>
<dbReference type="PANTHER" id="PTHR45138:SF9">
    <property type="entry name" value="DIGUANYLATE CYCLASE DGCM-RELATED"/>
    <property type="match status" value="1"/>
</dbReference>
<dbReference type="InterPro" id="IPR000160">
    <property type="entry name" value="GGDEF_dom"/>
</dbReference>
<feature type="transmembrane region" description="Helical" evidence="1">
    <location>
        <begin position="112"/>
        <end position="130"/>
    </location>
</feature>
<dbReference type="GO" id="GO:1902201">
    <property type="term" value="P:negative regulation of bacterial-type flagellum-dependent cell motility"/>
    <property type="evidence" value="ECO:0007669"/>
    <property type="project" value="TreeGrafter"/>
</dbReference>
<feature type="transmembrane region" description="Helical" evidence="1">
    <location>
        <begin position="9"/>
        <end position="31"/>
    </location>
</feature>
<name>A0A918F5S2_9DEIO</name>
<dbReference type="Pfam" id="PF00990">
    <property type="entry name" value="GGDEF"/>
    <property type="match status" value="1"/>
</dbReference>
<feature type="transmembrane region" description="Helical" evidence="1">
    <location>
        <begin position="65"/>
        <end position="83"/>
    </location>
</feature>
<evidence type="ECO:0000256" key="1">
    <source>
        <dbReference type="SAM" id="Phobius"/>
    </source>
</evidence>
<feature type="transmembrane region" description="Helical" evidence="1">
    <location>
        <begin position="89"/>
        <end position="105"/>
    </location>
</feature>
<dbReference type="Proteomes" id="UP000603865">
    <property type="component" value="Unassembled WGS sequence"/>
</dbReference>
<dbReference type="InterPro" id="IPR050469">
    <property type="entry name" value="Diguanylate_Cyclase"/>
</dbReference>
<dbReference type="InterPro" id="IPR029787">
    <property type="entry name" value="Nucleotide_cyclase"/>
</dbReference>
<reference evidence="3" key="1">
    <citation type="journal article" date="2014" name="Int. J. Syst. Evol. Microbiol.">
        <title>Complete genome sequence of Corynebacterium casei LMG S-19264T (=DSM 44701T), isolated from a smear-ripened cheese.</title>
        <authorList>
            <consortium name="US DOE Joint Genome Institute (JGI-PGF)"/>
            <person name="Walter F."/>
            <person name="Albersmeier A."/>
            <person name="Kalinowski J."/>
            <person name="Ruckert C."/>
        </authorList>
    </citation>
    <scope>NUCLEOTIDE SEQUENCE</scope>
    <source>
        <strain evidence="3">JCM 31311</strain>
    </source>
</reference>
<sequence>MIEAQGRRVYVLLATLACLGQLGISGLDLVYGSGLRWDSLYGAVLCGALIPLLRKRLVPLHMVDYGLVAAASLGLAILLYGAYQHDEPPTPRMYFIGIFLFLAAYRVLPSWFANGYSAVLYAVFVVLTVVKRGDLTLVVELAMVVLLIMHLSMFGRRVTANRIELAIFERLARTDVLTGLENRRAMYERLDHAFNRGQHDAAVLLFDIDFFKAVNDQYGHPVGDEVLQAVAAILQRVNVHPYAVSRWGGEEFLVLLEAAMPQEAVATAQRVLAEIRIASMPHAIRLTASCGVACAKDATSVAAWLLCADEHLYAAKAGGRDRVHPVIFQEPPAA</sequence>
<evidence type="ECO:0000313" key="4">
    <source>
        <dbReference type="Proteomes" id="UP000603865"/>
    </source>
</evidence>
<protein>
    <recommendedName>
        <fullName evidence="2">GGDEF domain-containing protein</fullName>
    </recommendedName>
</protein>
<evidence type="ECO:0000313" key="3">
    <source>
        <dbReference type="EMBL" id="GGR11550.1"/>
    </source>
</evidence>
<dbReference type="EMBL" id="BMQL01000013">
    <property type="protein sequence ID" value="GGR11550.1"/>
    <property type="molecule type" value="Genomic_DNA"/>
</dbReference>
<organism evidence="3 4">
    <name type="scientific">Deinococcus ruber</name>
    <dbReference type="NCBI Taxonomy" id="1848197"/>
    <lineage>
        <taxon>Bacteria</taxon>
        <taxon>Thermotogati</taxon>
        <taxon>Deinococcota</taxon>
        <taxon>Deinococci</taxon>
        <taxon>Deinococcales</taxon>
        <taxon>Deinococcaceae</taxon>
        <taxon>Deinococcus</taxon>
    </lineage>
</organism>
<gene>
    <name evidence="3" type="ORF">GCM10008957_25620</name>
</gene>
<dbReference type="NCBIfam" id="TIGR00254">
    <property type="entry name" value="GGDEF"/>
    <property type="match status" value="1"/>
</dbReference>
<dbReference type="FunFam" id="3.30.70.270:FF:000001">
    <property type="entry name" value="Diguanylate cyclase domain protein"/>
    <property type="match status" value="1"/>
</dbReference>
<dbReference type="AlphaFoldDB" id="A0A918F5S2"/>
<dbReference type="Gene3D" id="3.30.70.270">
    <property type="match status" value="1"/>
</dbReference>
<proteinExistence type="predicted"/>
<reference evidence="3" key="2">
    <citation type="submission" date="2020-09" db="EMBL/GenBank/DDBJ databases">
        <authorList>
            <person name="Sun Q."/>
            <person name="Ohkuma M."/>
        </authorList>
    </citation>
    <scope>NUCLEOTIDE SEQUENCE</scope>
    <source>
        <strain evidence="3">JCM 31311</strain>
    </source>
</reference>
<dbReference type="SMART" id="SM00267">
    <property type="entry name" value="GGDEF"/>
    <property type="match status" value="1"/>
</dbReference>
<dbReference type="SUPFAM" id="SSF55073">
    <property type="entry name" value="Nucleotide cyclase"/>
    <property type="match status" value="1"/>
</dbReference>
<keyword evidence="1" id="KW-0472">Membrane</keyword>
<keyword evidence="4" id="KW-1185">Reference proteome</keyword>
<feature type="transmembrane region" description="Helical" evidence="1">
    <location>
        <begin position="136"/>
        <end position="154"/>
    </location>
</feature>
<feature type="domain" description="GGDEF" evidence="2">
    <location>
        <begin position="199"/>
        <end position="328"/>
    </location>
</feature>
<keyword evidence="1" id="KW-0812">Transmembrane</keyword>
<dbReference type="CDD" id="cd01949">
    <property type="entry name" value="GGDEF"/>
    <property type="match status" value="1"/>
</dbReference>
<dbReference type="PANTHER" id="PTHR45138">
    <property type="entry name" value="REGULATORY COMPONENTS OF SENSORY TRANSDUCTION SYSTEM"/>
    <property type="match status" value="1"/>
</dbReference>
<keyword evidence="1" id="KW-1133">Transmembrane helix</keyword>
<dbReference type="GO" id="GO:0052621">
    <property type="term" value="F:diguanylate cyclase activity"/>
    <property type="evidence" value="ECO:0007669"/>
    <property type="project" value="TreeGrafter"/>
</dbReference>
<dbReference type="RefSeq" id="WP_189090907.1">
    <property type="nucleotide sequence ID" value="NZ_BMQL01000013.1"/>
</dbReference>